<dbReference type="GO" id="GO:0005856">
    <property type="term" value="C:cytoskeleton"/>
    <property type="evidence" value="ECO:0007669"/>
    <property type="project" value="TreeGrafter"/>
</dbReference>
<keyword evidence="4" id="KW-1185">Reference proteome</keyword>
<gene>
    <name evidence="3" type="ORF">OS493_030747</name>
</gene>
<sequence length="272" mass="31541">MEVNELKRSIAVCQKNMPNKRALDNELVTLQIQLVASRERLAVLEKNLEDPSDENRIRLLGGGDPEPEILAKKIEELELRLAEKEEKLLEKDLIFEEVTRLADRTKKKSETGKEDTLELAKKVNEYQAKIKDTTRKMMALVSELSMNQASAMKLQQEVKGKEQQLEQCYVRMERGEAPSEDAEREWLRLIRDEDRRNKEQLDRKEREEEEEHYLLPGGVFTTAEPRPNAYIPDDDTELPIPRPYGSLAPFKPTEPGSTMRHIRKPVIKPIEI</sequence>
<evidence type="ECO:0000313" key="4">
    <source>
        <dbReference type="Proteomes" id="UP001163046"/>
    </source>
</evidence>
<feature type="compositionally biased region" description="Basic and acidic residues" evidence="2">
    <location>
        <begin position="193"/>
        <end position="206"/>
    </location>
</feature>
<dbReference type="EMBL" id="MU826383">
    <property type="protein sequence ID" value="KAJ7377150.1"/>
    <property type="molecule type" value="Genomic_DNA"/>
</dbReference>
<comment type="caution">
    <text evidence="3">The sequence shown here is derived from an EMBL/GenBank/DDBJ whole genome shotgun (WGS) entry which is preliminary data.</text>
</comment>
<proteinExistence type="predicted"/>
<protein>
    <recommendedName>
        <fullName evidence="5">Coiled-coil domain-containing protein 146</fullName>
    </recommendedName>
</protein>
<feature type="region of interest" description="Disordered" evidence="2">
    <location>
        <begin position="193"/>
        <end position="272"/>
    </location>
</feature>
<organism evidence="3 4">
    <name type="scientific">Desmophyllum pertusum</name>
    <dbReference type="NCBI Taxonomy" id="174260"/>
    <lineage>
        <taxon>Eukaryota</taxon>
        <taxon>Metazoa</taxon>
        <taxon>Cnidaria</taxon>
        <taxon>Anthozoa</taxon>
        <taxon>Hexacorallia</taxon>
        <taxon>Scleractinia</taxon>
        <taxon>Caryophylliina</taxon>
        <taxon>Caryophylliidae</taxon>
        <taxon>Desmophyllum</taxon>
    </lineage>
</organism>
<evidence type="ECO:0000256" key="2">
    <source>
        <dbReference type="SAM" id="MobiDB-lite"/>
    </source>
</evidence>
<keyword evidence="1" id="KW-0175">Coiled coil</keyword>
<evidence type="ECO:0008006" key="5">
    <source>
        <dbReference type="Google" id="ProtNLM"/>
    </source>
</evidence>
<dbReference type="PANTHER" id="PTHR32083">
    <property type="entry name" value="CILIA AND FLAGELLA-ASSOCIATED PROTEIN 58-RELATED"/>
    <property type="match status" value="1"/>
</dbReference>
<name>A0A9W9Z958_9CNID</name>
<dbReference type="AlphaFoldDB" id="A0A9W9Z958"/>
<reference evidence="3" key="1">
    <citation type="submission" date="2023-01" db="EMBL/GenBank/DDBJ databases">
        <title>Genome assembly of the deep-sea coral Lophelia pertusa.</title>
        <authorList>
            <person name="Herrera S."/>
            <person name="Cordes E."/>
        </authorList>
    </citation>
    <scope>NUCLEOTIDE SEQUENCE</scope>
    <source>
        <strain evidence="3">USNM1676648</strain>
        <tissue evidence="3">Polyp</tissue>
    </source>
</reference>
<dbReference type="OrthoDB" id="10262929at2759"/>
<dbReference type="Proteomes" id="UP001163046">
    <property type="component" value="Unassembled WGS sequence"/>
</dbReference>
<dbReference type="PANTHER" id="PTHR32083:SF34">
    <property type="entry name" value="COILED-COIL DOMAIN-CONTAINING PROTEIN 146"/>
    <property type="match status" value="1"/>
</dbReference>
<accession>A0A9W9Z958</accession>
<evidence type="ECO:0000313" key="3">
    <source>
        <dbReference type="EMBL" id="KAJ7377150.1"/>
    </source>
</evidence>
<evidence type="ECO:0000256" key="1">
    <source>
        <dbReference type="ARBA" id="ARBA00023054"/>
    </source>
</evidence>